<evidence type="ECO:0000256" key="6">
    <source>
        <dbReference type="SAM" id="Phobius"/>
    </source>
</evidence>
<gene>
    <name evidence="8" type="ORF">AOQ84DRAFT_405223</name>
</gene>
<accession>A0A8E2F2M7</accession>
<feature type="transmembrane region" description="Helical" evidence="6">
    <location>
        <begin position="214"/>
        <end position="231"/>
    </location>
</feature>
<dbReference type="EMBL" id="KV749496">
    <property type="protein sequence ID" value="OCL09165.1"/>
    <property type="molecule type" value="Genomic_DNA"/>
</dbReference>
<evidence type="ECO:0000256" key="3">
    <source>
        <dbReference type="ARBA" id="ARBA00022692"/>
    </source>
</evidence>
<dbReference type="SUPFAM" id="SSF103473">
    <property type="entry name" value="MFS general substrate transporter"/>
    <property type="match status" value="1"/>
</dbReference>
<dbReference type="GO" id="GO:0022857">
    <property type="term" value="F:transmembrane transporter activity"/>
    <property type="evidence" value="ECO:0007669"/>
    <property type="project" value="InterPro"/>
</dbReference>
<feature type="transmembrane region" description="Helical" evidence="6">
    <location>
        <begin position="449"/>
        <end position="472"/>
    </location>
</feature>
<keyword evidence="5 6" id="KW-0472">Membrane</keyword>
<dbReference type="PANTHER" id="PTHR23511">
    <property type="entry name" value="SYNAPTIC VESICLE GLYCOPROTEIN 2"/>
    <property type="match status" value="1"/>
</dbReference>
<dbReference type="PANTHER" id="PTHR23511:SF5">
    <property type="entry name" value="MAJOR FACILITATOR-TYPE TRANSPORTER HXNZ-RELATED"/>
    <property type="match status" value="1"/>
</dbReference>
<feature type="transmembrane region" description="Helical" evidence="6">
    <location>
        <begin position="110"/>
        <end position="142"/>
    </location>
</feature>
<sequence>MAFTREFDVTTVQPGADATYERKVAVINQAILDLGMGRYQWLVFALASFGWFSDVFWKQAINIIGPFVKPEFHIHQIAFLNVAKQTGSTLGGLLWPLTADYIGRRPAFNITLALAAITGLIAAGSPNFVALAILSGVIGFAIGGNQYVDSSIFIEFVPASHQYLLAIATLFPNIGTASAVLIAWPFVTKYSCSPNDIAAGSCVYRNNFGWRYSLWTYGAFNLPMVVARYLFHLKETPKYLLGRERDEDAVKVVQKVAERNGKQTWLKIEDLQRIDVELTQSTSPTLNNPTKSIIKRRLAKFEPSKVKALFCTPKMAISTTLILLIWSMISMSYTLFNSFLPFYLKMKISQTGSMSNDTLFRILVIQSVCGIPGSILSGVASEIKLLGRKGTGTIASLATGVFVFLFTQAKTENAVLGFSCAISFSFAVAHGILYGYTPELFPAPIRGTGQGLVGFANELTSTAATLIAVYVGLNNKSIWISAGMIVGAGFVFPFMPYETRGRAAS</sequence>
<dbReference type="InterPro" id="IPR011701">
    <property type="entry name" value="MFS"/>
</dbReference>
<keyword evidence="2" id="KW-0813">Transport</keyword>
<dbReference type="Proteomes" id="UP000250140">
    <property type="component" value="Unassembled WGS sequence"/>
</dbReference>
<dbReference type="InterPro" id="IPR036259">
    <property type="entry name" value="MFS_trans_sf"/>
</dbReference>
<dbReference type="OrthoDB" id="4139357at2759"/>
<feature type="transmembrane region" description="Helical" evidence="6">
    <location>
        <begin position="478"/>
        <end position="497"/>
    </location>
</feature>
<keyword evidence="4 6" id="KW-1133">Transmembrane helix</keyword>
<organism evidence="8 9">
    <name type="scientific">Glonium stellatum</name>
    <dbReference type="NCBI Taxonomy" id="574774"/>
    <lineage>
        <taxon>Eukaryota</taxon>
        <taxon>Fungi</taxon>
        <taxon>Dikarya</taxon>
        <taxon>Ascomycota</taxon>
        <taxon>Pezizomycotina</taxon>
        <taxon>Dothideomycetes</taxon>
        <taxon>Pleosporomycetidae</taxon>
        <taxon>Gloniales</taxon>
        <taxon>Gloniaceae</taxon>
        <taxon>Glonium</taxon>
    </lineage>
</organism>
<dbReference type="AlphaFoldDB" id="A0A8E2F2M7"/>
<protein>
    <submittedName>
        <fullName evidence="8">MFS general substrate transporter</fullName>
    </submittedName>
</protein>
<dbReference type="Pfam" id="PF07690">
    <property type="entry name" value="MFS_1"/>
    <property type="match status" value="1"/>
</dbReference>
<evidence type="ECO:0000256" key="2">
    <source>
        <dbReference type="ARBA" id="ARBA00022448"/>
    </source>
</evidence>
<evidence type="ECO:0000256" key="5">
    <source>
        <dbReference type="ARBA" id="ARBA00023136"/>
    </source>
</evidence>
<evidence type="ECO:0000256" key="4">
    <source>
        <dbReference type="ARBA" id="ARBA00022989"/>
    </source>
</evidence>
<evidence type="ECO:0000313" key="9">
    <source>
        <dbReference type="Proteomes" id="UP000250140"/>
    </source>
</evidence>
<feature type="transmembrane region" description="Helical" evidence="6">
    <location>
        <begin position="392"/>
        <end position="409"/>
    </location>
</feature>
<evidence type="ECO:0000313" key="8">
    <source>
        <dbReference type="EMBL" id="OCL09165.1"/>
    </source>
</evidence>
<dbReference type="Gene3D" id="1.20.1250.20">
    <property type="entry name" value="MFS general substrate transporter like domains"/>
    <property type="match status" value="1"/>
</dbReference>
<feature type="transmembrane region" description="Helical" evidence="6">
    <location>
        <begin position="163"/>
        <end position="187"/>
    </location>
</feature>
<feature type="domain" description="Major facilitator superfamily (MFS) profile" evidence="7">
    <location>
        <begin position="43"/>
        <end position="500"/>
    </location>
</feature>
<evidence type="ECO:0000256" key="1">
    <source>
        <dbReference type="ARBA" id="ARBA00004141"/>
    </source>
</evidence>
<keyword evidence="3 6" id="KW-0812">Transmembrane</keyword>
<evidence type="ECO:0000259" key="7">
    <source>
        <dbReference type="PROSITE" id="PS50850"/>
    </source>
</evidence>
<dbReference type="InterPro" id="IPR020846">
    <property type="entry name" value="MFS_dom"/>
</dbReference>
<proteinExistence type="predicted"/>
<feature type="transmembrane region" description="Helical" evidence="6">
    <location>
        <begin position="415"/>
        <end position="437"/>
    </location>
</feature>
<dbReference type="GO" id="GO:0016020">
    <property type="term" value="C:membrane"/>
    <property type="evidence" value="ECO:0007669"/>
    <property type="project" value="UniProtKB-SubCell"/>
</dbReference>
<feature type="transmembrane region" description="Helical" evidence="6">
    <location>
        <begin position="359"/>
        <end position="380"/>
    </location>
</feature>
<keyword evidence="9" id="KW-1185">Reference proteome</keyword>
<dbReference type="PROSITE" id="PS50850">
    <property type="entry name" value="MFS"/>
    <property type="match status" value="1"/>
</dbReference>
<reference evidence="8 9" key="1">
    <citation type="journal article" date="2016" name="Nat. Commun.">
        <title>Ectomycorrhizal ecology is imprinted in the genome of the dominant symbiotic fungus Cenococcum geophilum.</title>
        <authorList>
            <consortium name="DOE Joint Genome Institute"/>
            <person name="Peter M."/>
            <person name="Kohler A."/>
            <person name="Ohm R.A."/>
            <person name="Kuo A."/>
            <person name="Krutzmann J."/>
            <person name="Morin E."/>
            <person name="Arend M."/>
            <person name="Barry K.W."/>
            <person name="Binder M."/>
            <person name="Choi C."/>
            <person name="Clum A."/>
            <person name="Copeland A."/>
            <person name="Grisel N."/>
            <person name="Haridas S."/>
            <person name="Kipfer T."/>
            <person name="LaButti K."/>
            <person name="Lindquist E."/>
            <person name="Lipzen A."/>
            <person name="Maire R."/>
            <person name="Meier B."/>
            <person name="Mihaltcheva S."/>
            <person name="Molinier V."/>
            <person name="Murat C."/>
            <person name="Poggeler S."/>
            <person name="Quandt C.A."/>
            <person name="Sperisen C."/>
            <person name="Tritt A."/>
            <person name="Tisserant E."/>
            <person name="Crous P.W."/>
            <person name="Henrissat B."/>
            <person name="Nehls U."/>
            <person name="Egli S."/>
            <person name="Spatafora J.W."/>
            <person name="Grigoriev I.V."/>
            <person name="Martin F.M."/>
        </authorList>
    </citation>
    <scope>NUCLEOTIDE SEQUENCE [LARGE SCALE GENOMIC DNA]</scope>
    <source>
        <strain evidence="8 9">CBS 207.34</strain>
    </source>
</reference>
<name>A0A8E2F2M7_9PEZI</name>
<comment type="subcellular location">
    <subcellularLocation>
        <location evidence="1">Membrane</location>
        <topology evidence="1">Multi-pass membrane protein</topology>
    </subcellularLocation>
</comment>
<feature type="transmembrane region" description="Helical" evidence="6">
    <location>
        <begin position="315"/>
        <end position="339"/>
    </location>
</feature>